<evidence type="ECO:0000256" key="7">
    <source>
        <dbReference type="ARBA" id="ARBA00023136"/>
    </source>
</evidence>
<keyword evidence="13" id="KW-1185">Reference proteome</keyword>
<evidence type="ECO:0000256" key="3">
    <source>
        <dbReference type="ARBA" id="ARBA00022692"/>
    </source>
</evidence>
<dbReference type="InterPro" id="IPR019177">
    <property type="entry name" value="Golgin_subfamily_A_member_5"/>
</dbReference>
<feature type="compositionally biased region" description="Acidic residues" evidence="11">
    <location>
        <begin position="158"/>
        <end position="172"/>
    </location>
</feature>
<comment type="subcellular location">
    <subcellularLocation>
        <location evidence="1">Golgi apparatus membrane</location>
        <topology evidence="1">Single-pass type IV membrane protein</topology>
    </subcellularLocation>
</comment>
<organism evidence="12 13">
    <name type="scientific">Oikopleura dioica</name>
    <name type="common">Tunicate</name>
    <dbReference type="NCBI Taxonomy" id="34765"/>
    <lineage>
        <taxon>Eukaryota</taxon>
        <taxon>Metazoa</taxon>
        <taxon>Chordata</taxon>
        <taxon>Tunicata</taxon>
        <taxon>Appendicularia</taxon>
        <taxon>Copelata</taxon>
        <taxon>Oikopleuridae</taxon>
        <taxon>Oikopleura</taxon>
    </lineage>
</organism>
<evidence type="ECO:0000256" key="6">
    <source>
        <dbReference type="ARBA" id="ARBA00023054"/>
    </source>
</evidence>
<accession>A0ABN7RXR0</accession>
<dbReference type="EMBL" id="OU015568">
    <property type="protein sequence ID" value="CAG5085647.1"/>
    <property type="molecule type" value="Genomic_DNA"/>
</dbReference>
<keyword evidence="5" id="KW-0333">Golgi apparatus</keyword>
<evidence type="ECO:0000256" key="11">
    <source>
        <dbReference type="SAM" id="MobiDB-lite"/>
    </source>
</evidence>
<evidence type="ECO:0000256" key="2">
    <source>
        <dbReference type="ARBA" id="ARBA00020370"/>
    </source>
</evidence>
<sequence>MELSDVKLAAEVLPYVVSCCAVSVGYKAAKGLLNQVRRLDDVEKRIGTVEQKVEQTHKKIGYLFSDRKSLKDKIDRTGDSMRNSSLNMMKKFTHYDKMIATSTNIATSSSDLSKDRLRDMDKRIAAIDAKANEILARQREYPGPSTPAPSSTTLSEQNSEEESVEIVEVEEEVSERSCLSGDSIILHGKSTKYETPRSSRVEGELIFGSGDASFSSIPLPSGNPQRKTERELTLTNSELQRRRQSEIDEKDAELAVAMKEKETRAKEIDERETQWEIEKSTLSEALAKAQILLQQERTKSSEAQSQARTFKTGMERIQVEFEEYKVKSQRILQSKKKLIESLKNSDPNAQKEESEVSSENQARCVKLEELQHENDLLKDENRAFATQIQDLRADLQQAESQAAEDFEQSMTRYSEMEVNFEHSQQRLNEVTPELARLRLELGQSQRENDAARLELSRLTAEKDREIGRLRSKVMSHASNAELEKRLRALTDTLIEKQTTIEALSSDKSALSLELERTRMRSNHTQNSSPVVRKRGHVEIDAESLITDSTDDAVGKIKRAVGALDKLSIRIGVLLKRYPTVRLLVLVYMIMLHVWTSVVLVTYEPELHGSNYPTHPENPHEAMNAILPDEPDEGLLD</sequence>
<evidence type="ECO:0000256" key="8">
    <source>
        <dbReference type="ARBA" id="ARBA00024833"/>
    </source>
</evidence>
<keyword evidence="4" id="KW-1133">Transmembrane helix</keyword>
<feature type="compositionally biased region" description="Polar residues" evidence="11">
    <location>
        <begin position="212"/>
        <end position="225"/>
    </location>
</feature>
<dbReference type="PANTHER" id="PTHR13815">
    <property type="entry name" value="GOLGIN-84"/>
    <property type="match status" value="1"/>
</dbReference>
<dbReference type="Proteomes" id="UP001158576">
    <property type="component" value="Chromosome PAR"/>
</dbReference>
<evidence type="ECO:0000256" key="1">
    <source>
        <dbReference type="ARBA" id="ARBA00004409"/>
    </source>
</evidence>
<evidence type="ECO:0000256" key="10">
    <source>
        <dbReference type="SAM" id="Coils"/>
    </source>
</evidence>
<feature type="coiled-coil region" evidence="10">
    <location>
        <begin position="434"/>
        <end position="499"/>
    </location>
</feature>
<dbReference type="Pfam" id="PF09787">
    <property type="entry name" value="Golgin_A5"/>
    <property type="match status" value="1"/>
</dbReference>
<keyword evidence="3" id="KW-0812">Transmembrane</keyword>
<evidence type="ECO:0000313" key="12">
    <source>
        <dbReference type="EMBL" id="CAG5085647.1"/>
    </source>
</evidence>
<dbReference type="PANTHER" id="PTHR13815:SF7">
    <property type="entry name" value="GOLGIN SUBFAMILY A MEMBER 5"/>
    <property type="match status" value="1"/>
</dbReference>
<feature type="region of interest" description="Disordered" evidence="11">
    <location>
        <begin position="138"/>
        <end position="172"/>
    </location>
</feature>
<feature type="region of interest" description="Disordered" evidence="11">
    <location>
        <begin position="211"/>
        <end position="230"/>
    </location>
</feature>
<comment type="function">
    <text evidence="8">Involved in maintaining Golgi structure. Stimulates the formation of Golgi stacks and ribbons. Involved in intra-Golgi retrograde transport.</text>
</comment>
<gene>
    <name evidence="12" type="ORF">OKIOD_LOCUS2512</name>
</gene>
<evidence type="ECO:0000256" key="4">
    <source>
        <dbReference type="ARBA" id="ARBA00022989"/>
    </source>
</evidence>
<feature type="compositionally biased region" description="Low complexity" evidence="11">
    <location>
        <begin position="148"/>
        <end position="157"/>
    </location>
</feature>
<name>A0ABN7RXR0_OIKDI</name>
<evidence type="ECO:0000313" key="13">
    <source>
        <dbReference type="Proteomes" id="UP001158576"/>
    </source>
</evidence>
<reference evidence="12 13" key="1">
    <citation type="submission" date="2021-04" db="EMBL/GenBank/DDBJ databases">
        <authorList>
            <person name="Bliznina A."/>
        </authorList>
    </citation>
    <scope>NUCLEOTIDE SEQUENCE [LARGE SCALE GENOMIC DNA]</scope>
</reference>
<feature type="region of interest" description="Disordered" evidence="11">
    <location>
        <begin position="611"/>
        <end position="636"/>
    </location>
</feature>
<evidence type="ECO:0000256" key="5">
    <source>
        <dbReference type="ARBA" id="ARBA00023034"/>
    </source>
</evidence>
<evidence type="ECO:0000256" key="9">
    <source>
        <dbReference type="ARBA" id="ARBA00032404"/>
    </source>
</evidence>
<proteinExistence type="predicted"/>
<keyword evidence="6 10" id="KW-0175">Coiled coil</keyword>
<protein>
    <recommendedName>
        <fullName evidence="2">Golgin subfamily A member 5</fullName>
    </recommendedName>
    <alternativeName>
        <fullName evidence="9">Golgin-84</fullName>
    </alternativeName>
</protein>
<keyword evidence="7" id="KW-0472">Membrane</keyword>
<feature type="coiled-coil region" evidence="10">
    <location>
        <begin position="367"/>
        <end position="408"/>
    </location>
</feature>